<feature type="chain" id="PRO_5016875691" description="Secreted protein" evidence="1">
    <location>
        <begin position="19"/>
        <end position="126"/>
    </location>
</feature>
<feature type="signal peptide" evidence="1">
    <location>
        <begin position="1"/>
        <end position="18"/>
    </location>
</feature>
<protein>
    <recommendedName>
        <fullName evidence="3">Secreted protein</fullName>
    </recommendedName>
</protein>
<reference evidence="2" key="1">
    <citation type="journal article" date="2012" name="Nat. Biotechnol.">
        <title>Reference genome sequence of the model plant Setaria.</title>
        <authorList>
            <person name="Bennetzen J.L."/>
            <person name="Schmutz J."/>
            <person name="Wang H."/>
            <person name="Percifield R."/>
            <person name="Hawkins J."/>
            <person name="Pontaroli A.C."/>
            <person name="Estep M."/>
            <person name="Feng L."/>
            <person name="Vaughn J.N."/>
            <person name="Grimwood J."/>
            <person name="Jenkins J."/>
            <person name="Barry K."/>
            <person name="Lindquist E."/>
            <person name="Hellsten U."/>
            <person name="Deshpande S."/>
            <person name="Wang X."/>
            <person name="Wu X."/>
            <person name="Mitros T."/>
            <person name="Triplett J."/>
            <person name="Yang X."/>
            <person name="Ye C.Y."/>
            <person name="Mauro-Herrera M."/>
            <person name="Wang L."/>
            <person name="Li P."/>
            <person name="Sharma M."/>
            <person name="Sharma R."/>
            <person name="Ronald P.C."/>
            <person name="Panaud O."/>
            <person name="Kellogg E.A."/>
            <person name="Brutnell T.P."/>
            <person name="Doust A.N."/>
            <person name="Tuskan G.A."/>
            <person name="Rokhsar D."/>
            <person name="Devos K.M."/>
        </authorList>
    </citation>
    <scope>NUCLEOTIDE SEQUENCE [LARGE SCALE GENOMIC DNA]</scope>
    <source>
        <strain evidence="2">Yugu1</strain>
    </source>
</reference>
<sequence>MNHLFLPIQLLLLLLCKGGRLVYTCTIDVVSLSIPGRLHKETNQESQVSEHKLVVLIHAFRVLVQVRLTSSMQGSERKEIKVLCRLNSREALSGRGCCRGKKKRRGSTDPTAQGSSAAAIYKGIDR</sequence>
<proteinExistence type="predicted"/>
<evidence type="ECO:0000256" key="1">
    <source>
        <dbReference type="SAM" id="SignalP"/>
    </source>
</evidence>
<reference evidence="2" key="2">
    <citation type="submission" date="2015-07" db="EMBL/GenBank/DDBJ databases">
        <authorList>
            <person name="Noorani M."/>
        </authorList>
    </citation>
    <scope>NUCLEOTIDE SEQUENCE</scope>
    <source>
        <strain evidence="2">Yugu1</strain>
    </source>
</reference>
<dbReference type="AlphaFoldDB" id="A0A368QCS5"/>
<organism evidence="2">
    <name type="scientific">Setaria italica</name>
    <name type="common">Foxtail millet</name>
    <name type="synonym">Panicum italicum</name>
    <dbReference type="NCBI Taxonomy" id="4555"/>
    <lineage>
        <taxon>Eukaryota</taxon>
        <taxon>Viridiplantae</taxon>
        <taxon>Streptophyta</taxon>
        <taxon>Embryophyta</taxon>
        <taxon>Tracheophyta</taxon>
        <taxon>Spermatophyta</taxon>
        <taxon>Magnoliopsida</taxon>
        <taxon>Liliopsida</taxon>
        <taxon>Poales</taxon>
        <taxon>Poaceae</taxon>
        <taxon>PACMAD clade</taxon>
        <taxon>Panicoideae</taxon>
        <taxon>Panicodae</taxon>
        <taxon>Paniceae</taxon>
        <taxon>Cenchrinae</taxon>
        <taxon>Setaria</taxon>
    </lineage>
</organism>
<evidence type="ECO:0000313" key="2">
    <source>
        <dbReference type="EMBL" id="RCV15518.1"/>
    </source>
</evidence>
<evidence type="ECO:0008006" key="3">
    <source>
        <dbReference type="Google" id="ProtNLM"/>
    </source>
</evidence>
<gene>
    <name evidence="2" type="ORF">SETIT_3G062100v2</name>
</gene>
<name>A0A368QCS5_SETIT</name>
<dbReference type="EMBL" id="CM003530">
    <property type="protein sequence ID" value="RCV15518.1"/>
    <property type="molecule type" value="Genomic_DNA"/>
</dbReference>
<accession>A0A368QCS5</accession>
<keyword evidence="1" id="KW-0732">Signal</keyword>